<evidence type="ECO:0000256" key="5">
    <source>
        <dbReference type="ARBA" id="ARBA00023136"/>
    </source>
</evidence>
<name>K0X817_9BACT</name>
<dbReference type="HOGENOM" id="CLU_040274_1_0_10"/>
<keyword evidence="4 6" id="KW-1133">Transmembrane helix</keyword>
<feature type="transmembrane region" description="Helical" evidence="6">
    <location>
        <begin position="344"/>
        <end position="360"/>
    </location>
</feature>
<evidence type="ECO:0000313" key="7">
    <source>
        <dbReference type="EMBL" id="EJZ63854.1"/>
    </source>
</evidence>
<dbReference type="RefSeq" id="WP_008862152.1">
    <property type="nucleotide sequence ID" value="NZ_CAXSNY010000006.1"/>
</dbReference>
<feature type="transmembrane region" description="Helical" evidence="6">
    <location>
        <begin position="473"/>
        <end position="495"/>
    </location>
</feature>
<feature type="transmembrane region" description="Helical" evidence="6">
    <location>
        <begin position="255"/>
        <end position="274"/>
    </location>
</feature>
<dbReference type="EMBL" id="ADLE01000011">
    <property type="protein sequence ID" value="EJZ63854.1"/>
    <property type="molecule type" value="Genomic_DNA"/>
</dbReference>
<keyword evidence="2" id="KW-1003">Cell membrane</keyword>
<keyword evidence="3 6" id="KW-0812">Transmembrane</keyword>
<feature type="transmembrane region" description="Helical" evidence="6">
    <location>
        <begin position="129"/>
        <end position="147"/>
    </location>
</feature>
<dbReference type="AlphaFoldDB" id="K0X817"/>
<dbReference type="STRING" id="742726.HMPREF9448_01693"/>
<proteinExistence type="predicted"/>
<protein>
    <recommendedName>
        <fullName evidence="9">Sugar transporter</fullName>
    </recommendedName>
</protein>
<feature type="transmembrane region" description="Helical" evidence="6">
    <location>
        <begin position="51"/>
        <end position="74"/>
    </location>
</feature>
<feature type="transmembrane region" description="Helical" evidence="6">
    <location>
        <begin position="311"/>
        <end position="332"/>
    </location>
</feature>
<keyword evidence="5 6" id="KW-0472">Membrane</keyword>
<evidence type="ECO:0000256" key="2">
    <source>
        <dbReference type="ARBA" id="ARBA00022475"/>
    </source>
</evidence>
<organism evidence="7 8">
    <name type="scientific">Barnesiella intestinihominis YIT 11860</name>
    <dbReference type="NCBI Taxonomy" id="742726"/>
    <lineage>
        <taxon>Bacteria</taxon>
        <taxon>Pseudomonadati</taxon>
        <taxon>Bacteroidota</taxon>
        <taxon>Bacteroidia</taxon>
        <taxon>Bacteroidales</taxon>
        <taxon>Barnesiellaceae</taxon>
        <taxon>Barnesiella</taxon>
    </lineage>
</organism>
<dbReference type="Proteomes" id="UP000006044">
    <property type="component" value="Unassembled WGS sequence"/>
</dbReference>
<feature type="transmembrane region" description="Helical" evidence="6">
    <location>
        <begin position="186"/>
        <end position="206"/>
    </location>
</feature>
<dbReference type="PATRIC" id="fig|742726.3.peg.1776"/>
<dbReference type="eggNOG" id="COG2244">
    <property type="taxonomic scope" value="Bacteria"/>
</dbReference>
<reference evidence="7 8" key="1">
    <citation type="submission" date="2012-08" db="EMBL/GenBank/DDBJ databases">
        <title>The Genome Sequence of Barnesiella intestinihominis YIT 11860.</title>
        <authorList>
            <consortium name="The Broad Institute Genome Sequencing Platform"/>
            <person name="Earl A."/>
            <person name="Ward D."/>
            <person name="Feldgarden M."/>
            <person name="Gevers D."/>
            <person name="Morotomi M."/>
            <person name="Walker B."/>
            <person name="Young S.K."/>
            <person name="Zeng Q."/>
            <person name="Gargeya S."/>
            <person name="Fitzgerald M."/>
            <person name="Haas B."/>
            <person name="Abouelleil A."/>
            <person name="Alvarado L."/>
            <person name="Arachchi H.M."/>
            <person name="Berlin A.M."/>
            <person name="Chapman S.B."/>
            <person name="Goldberg J."/>
            <person name="Griggs A."/>
            <person name="Gujja S."/>
            <person name="Hansen M."/>
            <person name="Howarth C."/>
            <person name="Imamovic A."/>
            <person name="Larimer J."/>
            <person name="McCowen C."/>
            <person name="Montmayeur A."/>
            <person name="Murphy C."/>
            <person name="Neiman D."/>
            <person name="Pearson M."/>
            <person name="Priest M."/>
            <person name="Roberts A."/>
            <person name="Saif S."/>
            <person name="Shea T."/>
            <person name="Sisk P."/>
            <person name="Sykes S."/>
            <person name="Wortman J."/>
            <person name="Nusbaum C."/>
            <person name="Birren B."/>
        </authorList>
    </citation>
    <scope>NUCLEOTIDE SEQUENCE [LARGE SCALE GENOMIC DNA]</scope>
    <source>
        <strain evidence="7 8">YIT 11860</strain>
    </source>
</reference>
<dbReference type="GeneID" id="77848938"/>
<dbReference type="OrthoDB" id="8609648at2"/>
<gene>
    <name evidence="7" type="ORF">HMPREF9448_01693</name>
</gene>
<dbReference type="InterPro" id="IPR050833">
    <property type="entry name" value="Poly_Biosynth_Transport"/>
</dbReference>
<evidence type="ECO:0000256" key="6">
    <source>
        <dbReference type="SAM" id="Phobius"/>
    </source>
</evidence>
<sequence>MPQQESRVKKSLLNARVNLIFYFLTLILSFFSRKIFLDTLGADFVGLTGTLQNLLGFLNLAELGIGSAIGYVLYKPLFEHDEGKINEIISVFGYLYRWIGFIILGAGIVLACFLPLIFPNTEFEMGVIFFAYFSFLASSLIGYFANYKQTLLGADQKNYVVTAYFQTANIIKVLIQMASAYYTGSYYLWVAIELTFGIIYSFILNWKINQVYPWLRSEVRQGKQLFKKYPEVMKYTKQLFVYKISWLIRFQSQNILIYFFSSLKMVAYYGNYSIIFDKLLFLSGNIFNSISASIGNLIAENNKEKIFQTYWELFSIRFIFTSIIAFSLYVSMPYFISFWLGPKYILTHTVFLLMVISLFFDQIRSITDQFLFGYGLFYDVWASILEAVVSISVSIVCGYCWGLEGVICGNISSNVFIAQIWKPIFLFRKGFNMKPKYYYTNLIIYVVLLCISLYISLYLINNILTSPNSLISFVFYVLICVAVFGFILISFLLLFTSGTRNIFRRIFNLKIFVR</sequence>
<evidence type="ECO:0000256" key="3">
    <source>
        <dbReference type="ARBA" id="ARBA00022692"/>
    </source>
</evidence>
<feature type="transmembrane region" description="Helical" evidence="6">
    <location>
        <begin position="159"/>
        <end position="180"/>
    </location>
</feature>
<comment type="subcellular location">
    <subcellularLocation>
        <location evidence="1">Cell membrane</location>
        <topology evidence="1">Multi-pass membrane protein</topology>
    </subcellularLocation>
</comment>
<feature type="transmembrane region" description="Helical" evidence="6">
    <location>
        <begin position="442"/>
        <end position="461"/>
    </location>
</feature>
<evidence type="ECO:0000313" key="8">
    <source>
        <dbReference type="Proteomes" id="UP000006044"/>
    </source>
</evidence>
<feature type="transmembrane region" description="Helical" evidence="6">
    <location>
        <begin position="372"/>
        <end position="395"/>
    </location>
</feature>
<dbReference type="PANTHER" id="PTHR30250">
    <property type="entry name" value="PST FAMILY PREDICTED COLANIC ACID TRANSPORTER"/>
    <property type="match status" value="1"/>
</dbReference>
<feature type="transmembrane region" description="Helical" evidence="6">
    <location>
        <begin position="12"/>
        <end position="31"/>
    </location>
</feature>
<evidence type="ECO:0000256" key="4">
    <source>
        <dbReference type="ARBA" id="ARBA00022989"/>
    </source>
</evidence>
<accession>K0X817</accession>
<dbReference type="GO" id="GO:0005886">
    <property type="term" value="C:plasma membrane"/>
    <property type="evidence" value="ECO:0007669"/>
    <property type="project" value="UniProtKB-SubCell"/>
</dbReference>
<keyword evidence="8" id="KW-1185">Reference proteome</keyword>
<comment type="caution">
    <text evidence="7">The sequence shown here is derived from an EMBL/GenBank/DDBJ whole genome shotgun (WGS) entry which is preliminary data.</text>
</comment>
<dbReference type="PANTHER" id="PTHR30250:SF26">
    <property type="entry name" value="PSMA PROTEIN"/>
    <property type="match status" value="1"/>
</dbReference>
<feature type="transmembrane region" description="Helical" evidence="6">
    <location>
        <begin position="95"/>
        <end position="117"/>
    </location>
</feature>
<evidence type="ECO:0008006" key="9">
    <source>
        <dbReference type="Google" id="ProtNLM"/>
    </source>
</evidence>
<evidence type="ECO:0000256" key="1">
    <source>
        <dbReference type="ARBA" id="ARBA00004651"/>
    </source>
</evidence>